<dbReference type="Proteomes" id="UP000561555">
    <property type="component" value="Unassembled WGS sequence"/>
</dbReference>
<reference evidence="39 40" key="13">
    <citation type="journal article" date="2020" name="J. Antimicrob. Chemother.">
        <title>Detection of heterogeneous vancomycin intermediate resistance in MRSA isolates from Latin America.</title>
        <authorList>
            <person name="Castro B.E."/>
            <person name="Berrio M."/>
            <person name="Vargas M.L."/>
            <person name="Carvajal L.P."/>
            <person name="Millan L.V."/>
            <person name="Rios R."/>
            <person name="Hernandez A.K."/>
            <person name="Rincon S."/>
            <person name="Cubides P."/>
            <person name="Forero E."/>
            <person name="Dinh A."/>
            <person name="Seas C."/>
            <person name="Munita J.M."/>
            <person name="Arias C.A."/>
            <person name="Reyes J."/>
            <person name="Diaz L."/>
        </authorList>
    </citation>
    <scope>NUCLEOTIDE SEQUENCE [LARGE SCALE GENOMIC DNA]</scope>
    <source>
        <strain evidence="15 39">UE1097</strain>
        <strain evidence="16 40">UP89</strain>
    </source>
</reference>
<dbReference type="EMBL" id="QNXF01000003">
    <property type="protein sequence ID" value="TXL39419.1"/>
    <property type="molecule type" value="Genomic_DNA"/>
</dbReference>
<evidence type="ECO:0000313" key="40">
    <source>
        <dbReference type="Proteomes" id="UP000561555"/>
    </source>
</evidence>
<evidence type="ECO:0000313" key="6">
    <source>
        <dbReference type="EMBL" id="MBX8593123.1"/>
    </source>
</evidence>
<evidence type="ECO:0000313" key="36">
    <source>
        <dbReference type="Proteomes" id="UP000478431"/>
    </source>
</evidence>
<dbReference type="Proteomes" id="UP000466646">
    <property type="component" value="Unassembled WGS sequence"/>
</dbReference>
<reference evidence="12 34" key="14">
    <citation type="submission" date="2020-01" db="EMBL/GenBank/DDBJ databases">
        <title>Analysis of Virulence and Antimicrobial Resistance Gene Carriage in Staphylococcus aureus Infections in Equids Using Whole Genome Sequencing.</title>
        <authorList>
            <person name="Little S.V."/>
            <person name="Hillhouse A.E."/>
            <person name="Cohen N.D."/>
            <person name="Lawhon S.D."/>
            <person name="Bryan L.K."/>
        </authorList>
    </citation>
    <scope>NUCLEOTIDE SEQUENCE [LARGE SCALE GENOMIC DNA]</scope>
    <source>
        <strain evidence="12 34">61-017</strain>
    </source>
</reference>
<dbReference type="Proteomes" id="UP000032274">
    <property type="component" value="Unassembled WGS sequence"/>
</dbReference>
<dbReference type="RefSeq" id="WP_001788321.1">
    <property type="nucleotide sequence ID" value="NC_021670.1"/>
</dbReference>
<reference evidence="4" key="1">
    <citation type="journal article" date="2015" name="J. Infect. Dis.">
        <title>Parallel Epidemics of Community-Associated Methicillin-Resistant Staphylococcus aureus USA300 Infection in North and South America.</title>
        <authorList>
            <person name="Planet P.J."/>
            <person name="Diaz L."/>
            <person name="Kolokotronis S.O."/>
            <person name="Narechania A."/>
            <person name="Reyes J."/>
            <person name="Xing G."/>
            <person name="Rincon S."/>
            <person name="Smith H."/>
            <person name="Panesso D."/>
            <person name="Ryan C."/>
            <person name="Smith D.P."/>
            <person name="Guzman M."/>
            <person name="Zurita J."/>
            <person name="Sebra R."/>
            <person name="Deikus G."/>
            <person name="Nolan R.L."/>
            <person name="Tenover F.C."/>
            <person name="Weinstock G.M."/>
            <person name="Robinson D.A."/>
            <person name="Arias C.A."/>
        </authorList>
    </citation>
    <scope>NUCLEOTIDE SEQUENCE</scope>
    <source>
        <strain evidence="3">CA15</strain>
        <strain evidence="4">M121</strain>
    </source>
</reference>
<sequence length="30" mass="3609">MFCYYKQHKGDNFSIEEVKNIIADNEMKVN</sequence>
<evidence type="ECO:0000313" key="17">
    <source>
        <dbReference type="EMBL" id="OWT17370.1"/>
    </source>
</evidence>
<evidence type="ECO:0000313" key="9">
    <source>
        <dbReference type="EMBL" id="MVI56700.1"/>
    </source>
</evidence>
<evidence type="ECO:0000313" key="2">
    <source>
        <dbReference type="EMBL" id="KIT96212.1"/>
    </source>
</evidence>
<gene>
    <name evidence="5" type="ORF">ACR79_11190</name>
    <name evidence="17" type="ORF">AS572_02770</name>
    <name evidence="1" type="ORF">CNH36_03590</name>
    <name evidence="18" type="ORF">CV021_15395</name>
    <name evidence="23" type="ORF">DQU50_07705</name>
    <name evidence="6" type="ORF">E1948_00650</name>
    <name evidence="19" type="ORF">E1948_03275</name>
    <name evidence="21" type="ORF">EIG94_02380</name>
    <name evidence="22" type="ORF">EIH03_15255</name>
    <name evidence="4" type="ORF">EP54_03905</name>
    <name evidence="3" type="ORF">EQ90_11520</name>
    <name evidence="13" type="ORF">G0Z31_00915</name>
    <name evidence="14" type="ORF">G6Y24_01740</name>
    <name evidence="8" type="ORF">GAY54_11305</name>
    <name evidence="9" type="ORF">GO793_12645</name>
    <name evidence="10" type="ORF">GO941_17665</name>
    <name evidence="11" type="ORF">GO942_08920</name>
    <name evidence="15" type="ORF">GQX37_15370</name>
    <name evidence="16" type="ORF">GQX52_11325</name>
    <name evidence="12" type="ORF">GZ130_07770</name>
    <name evidence="20" type="ORF">HH313_000642</name>
    <name evidence="7" type="ORF">LB359_00610</name>
    <name evidence="2" type="ORF">QU38_10245</name>
</gene>
<evidence type="ECO:0000313" key="12">
    <source>
        <dbReference type="EMBL" id="NDP56496.1"/>
    </source>
</evidence>
<evidence type="ECO:0000313" key="14">
    <source>
        <dbReference type="EMBL" id="NGW66224.1"/>
    </source>
</evidence>
<evidence type="ECO:0000313" key="33">
    <source>
        <dbReference type="Proteomes" id="UP000463077"/>
    </source>
</evidence>
<dbReference type="EMBL" id="CP053070">
    <property type="protein sequence ID" value="QJR06821.1"/>
    <property type="molecule type" value="Genomic_DNA"/>
</dbReference>
<dbReference type="EMBL" id="WPRH01000657">
    <property type="protein sequence ID" value="MVI56700.1"/>
    <property type="molecule type" value="Genomic_DNA"/>
</dbReference>
<organism evidence="4">
    <name type="scientific">Staphylococcus aureus</name>
    <dbReference type="NCBI Taxonomy" id="1280"/>
    <lineage>
        <taxon>Bacteria</taxon>
        <taxon>Bacillati</taxon>
        <taxon>Bacillota</taxon>
        <taxon>Bacilli</taxon>
        <taxon>Bacillales</taxon>
        <taxon>Staphylococcaceae</taxon>
        <taxon>Staphylococcus</taxon>
    </lineage>
</organism>
<evidence type="ECO:0000313" key="10">
    <source>
        <dbReference type="EMBL" id="MVL47262.1"/>
    </source>
</evidence>
<dbReference type="EMBL" id="RQTF01000406">
    <property type="protein sequence ID" value="RZI03491.1"/>
    <property type="molecule type" value="Genomic_DNA"/>
</dbReference>
<dbReference type="EMBL" id="WFHO01000021">
    <property type="protein sequence ID" value="MUG53136.1"/>
    <property type="molecule type" value="Genomic_DNA"/>
</dbReference>
<evidence type="ECO:0000313" key="23">
    <source>
        <dbReference type="EMBL" id="TXL39419.1"/>
    </source>
</evidence>
<evidence type="ECO:0000313" key="7">
    <source>
        <dbReference type="EMBL" id="MCE3360868.1"/>
    </source>
</evidence>
<dbReference type="Proteomes" id="UP000293434">
    <property type="component" value="Unassembled WGS sequence"/>
</dbReference>
<evidence type="ECO:0000313" key="38">
    <source>
        <dbReference type="Proteomes" id="UP000502818"/>
    </source>
</evidence>
<reference evidence="20 38" key="17">
    <citation type="submission" date="2020-04" db="EMBL/GenBank/DDBJ databases">
        <authorList>
            <person name="Kim J.-M."/>
            <person name="Chung S.H."/>
            <person name="Kim I."/>
            <person name="Kim J.-S."/>
        </authorList>
    </citation>
    <scope>NUCLEOTIDE SEQUENCE [LARGE SCALE GENOMIC DNA]</scope>
    <source>
        <strain evidence="20">HL20709</strain>
    </source>
</reference>
<name>A0A0D1IF32_STAAU</name>
<dbReference type="Proteomes" id="UP000294017">
    <property type="component" value="Unassembled WGS sequence"/>
</dbReference>
<evidence type="ECO:0000313" key="13">
    <source>
        <dbReference type="EMBL" id="NGK20082.1"/>
    </source>
</evidence>
<accession>A0A1E8WTL6</accession>
<dbReference type="EMBL" id="JAANDN010000102">
    <property type="protein sequence ID" value="NUY69207.1"/>
    <property type="molecule type" value="Genomic_DNA"/>
</dbReference>
<evidence type="ECO:0000313" key="25">
    <source>
        <dbReference type="Proteomes" id="UP000197894"/>
    </source>
</evidence>
<reference evidence="5" key="4">
    <citation type="journal article" date="2016" name="J. Infect. Dis.">
        <title>Comparative Genomics of Community-Associated Methicillin-Resistant Staphylococcus aureus Shows the Emergence of Clone ST8-USA300 in Geneva, Switzerland.</title>
        <authorList>
            <person name="Von Dach E."/>
            <person name="Diene S.M."/>
            <person name="Fankhauser C."/>
            <person name="Schrenzel J."/>
            <person name="Harbarth S."/>
            <person name="Francois P."/>
        </authorList>
    </citation>
    <scope>NUCLEOTIDE SEQUENCE</scope>
    <source>
        <strain evidence="5">MRSA_S26</strain>
    </source>
</reference>
<evidence type="ECO:0000313" key="30">
    <source>
        <dbReference type="Proteomes" id="UP000433366"/>
    </source>
</evidence>
<dbReference type="EMBL" id="JAIGOF010000001">
    <property type="protein sequence ID" value="MBX8593123.1"/>
    <property type="molecule type" value="Genomic_DNA"/>
</dbReference>
<evidence type="ECO:0000313" key="28">
    <source>
        <dbReference type="Proteomes" id="UP000293434"/>
    </source>
</evidence>
<evidence type="ECO:0000313" key="18">
    <source>
        <dbReference type="EMBL" id="PPJ69585.1"/>
    </source>
</evidence>
<reference evidence="14 35" key="15">
    <citation type="submission" date="2020-02" db="EMBL/GenBank/DDBJ databases">
        <title>Detection of Heterogeneous Vancomycin Intermediate Resistance in Methicillin Resistant Staphylococcus aureus Isolates from Latin-America.</title>
        <authorList>
            <person name="Castro-Cardozo B."/>
            <person name="Berrio M."/>
            <person name="Vargas M.L."/>
            <person name="Carvajal L.P."/>
            <person name="Millan L.V."/>
            <person name="Rios R."/>
            <person name="Hernandez A."/>
            <person name="Rincon S.L."/>
            <person name="Cubides P."/>
            <person name="Forero E."/>
            <person name="Dinh A."/>
            <person name="Seas C."/>
            <person name="Munita J.M."/>
            <person name="Arias C.A."/>
            <person name="Reyes J."/>
            <person name="Diaz L."/>
        </authorList>
    </citation>
    <scope>NUCLEOTIDE SEQUENCE [LARGE SCALE GENOMIC DNA]</scope>
    <source>
        <strain evidence="14 35">UG255</strain>
    </source>
</reference>
<dbReference type="EMBL" id="LNJK01000002">
    <property type="protein sequence ID" value="OWT17370.1"/>
    <property type="molecule type" value="Genomic_DNA"/>
</dbReference>
<dbReference type="Proteomes" id="UP000217245">
    <property type="component" value="Chromosome"/>
</dbReference>
<dbReference type="EMBL" id="JAAJIY010000002">
    <property type="protein sequence ID" value="NGK20082.1"/>
    <property type="molecule type" value="Genomic_DNA"/>
</dbReference>
<evidence type="ECO:0000313" key="1">
    <source>
        <dbReference type="EMBL" id="ATC70753.1"/>
    </source>
</evidence>
<dbReference type="Proteomes" id="UP000451682">
    <property type="component" value="Unassembled WGS sequence"/>
</dbReference>
<reference evidence="18 27" key="7">
    <citation type="submission" date="2017-11" db="EMBL/GenBank/DDBJ databases">
        <authorList>
            <person name="Founou R.C."/>
            <person name="Founou L."/>
            <person name="Allam M."/>
            <person name="Ismail A."/>
            <person name="Essack S.Y."/>
        </authorList>
    </citation>
    <scope>NUCLEOTIDE SEQUENCE [LARGE SCALE GENOMIC DNA]</scope>
    <source>
        <strain evidence="18 27">G703N2B1</strain>
    </source>
</reference>
<evidence type="ECO:0000313" key="26">
    <source>
        <dbReference type="Proteomes" id="UP000217245"/>
    </source>
</evidence>
<dbReference type="EMBL" id="WPXC01000016">
    <property type="protein sequence ID" value="MVM10810.1"/>
    <property type="molecule type" value="Genomic_DNA"/>
</dbReference>
<reference evidence="13 36" key="16">
    <citation type="submission" date="2020-02" db="EMBL/GenBank/DDBJ databases">
        <title>Novel Insights Into The Classification of Staphylococcal Beta-Lactamases In Relation To The Cefazolin Inoculum Effect.</title>
        <authorList>
            <person name="Carvajal L.P."/>
            <person name="Rincon S."/>
            <person name="Echeverri A."/>
            <person name="Porras J."/>
            <person name="Rios R."/>
            <person name="Ordonez K."/>
            <person name="Seas C."/>
            <person name="Gomez-Villegas S."/>
            <person name="Diaz L."/>
            <person name="Arias C.A."/>
            <person name="Reyes J."/>
        </authorList>
    </citation>
    <scope>NUCLEOTIDE SEQUENCE [LARGE SCALE GENOMIC DNA]</scope>
    <source>
        <strain evidence="13 36">UP127</strain>
    </source>
</reference>
<proteinExistence type="predicted"/>
<dbReference type="Proteomes" id="UP000478867">
    <property type="component" value="Unassembled WGS sequence"/>
</dbReference>
<dbReference type="EMBL" id="PGWZ01000583">
    <property type="protein sequence ID" value="PPJ69585.1"/>
    <property type="molecule type" value="Genomic_DNA"/>
</dbReference>
<dbReference type="EMBL" id="JAALTR010000036">
    <property type="protein sequence ID" value="NGW66224.1"/>
    <property type="molecule type" value="Genomic_DNA"/>
</dbReference>
<reference evidence="2 24" key="2">
    <citation type="submission" date="2015-01" db="EMBL/GenBank/DDBJ databases">
        <title>Characterization of Swiss Staphylococcus aureus strains involved in food poisoning.</title>
        <authorList>
            <person name="Crovadore J."/>
            <person name="Chablais R."/>
            <person name="Tonacini J."/>
            <person name="Schnyder B."/>
            <person name="Lefort F."/>
        </authorList>
    </citation>
    <scope>NUCLEOTIDE SEQUENCE [LARGE SCALE GENOMIC DNA]</scope>
    <source>
        <strain evidence="2 24">SA-120</strain>
    </source>
</reference>
<dbReference type="Proteomes" id="UP000547874">
    <property type="component" value="Unassembled WGS sequence"/>
</dbReference>
<evidence type="ECO:0000313" key="35">
    <source>
        <dbReference type="Proteomes" id="UP000473113"/>
    </source>
</evidence>
<accession>A0A0D1IF32</accession>
<dbReference type="KEGG" id="sams:NI36_03230"/>
<dbReference type="EMBL" id="LFVP01000008">
    <property type="protein sequence ID" value="KSA79447.1"/>
    <property type="molecule type" value="Genomic_DNA"/>
</dbReference>
<reference evidence="23 32" key="8">
    <citation type="submission" date="2018-06" db="EMBL/GenBank/DDBJ databases">
        <title>Whole genome sequencing to identify and define MRSA outbreaks.</title>
        <authorList>
            <person name="Sullivan M.J."/>
            <person name="Altman D.R."/>
            <person name="Chacko K."/>
            <person name="Ciferri B."/>
            <person name="Webster E."/>
            <person name="Deikus G."/>
            <person name="Lewis M."/>
            <person name="Khan Z."/>
            <person name="Beckford C."/>
            <person name="Rendo A."/>
            <person name="Samaroo F."/>
            <person name="Sebra R."/>
            <person name="Karam-Howlin R."/>
            <person name="Southwick K."/>
            <person name="Adams E."/>
            <person name="Ying L."/>
            <person name="Kornblum J."/>
            <person name="Factor S."/>
            <person name="Danesh Yazdi M."/>
            <person name="Dingle T."/>
            <person name="Hamula C."/>
            <person name="Bashir A."/>
            <person name="Schadt E."/>
            <person name="Kasarskis A."/>
            <person name="Patel G."/>
            <person name="Wallach F."/>
            <person name="Gibbs K."/>
            <person name="Van Bakel H."/>
        </authorList>
    </citation>
    <scope>NUCLEOTIDE SEQUENCE [LARGE SCALE GENOMIC DNA]</scope>
    <source>
        <strain evidence="32">pt013</strain>
        <strain evidence="23">Pt013</strain>
    </source>
</reference>
<evidence type="ECO:0000313" key="3">
    <source>
        <dbReference type="EMBL" id="KMR35803.1"/>
    </source>
</evidence>
<evidence type="ECO:0000313" key="20">
    <source>
        <dbReference type="EMBL" id="QJR06821.1"/>
    </source>
</evidence>
<dbReference type="Proteomes" id="UP000434412">
    <property type="component" value="Unassembled WGS sequence"/>
</dbReference>
<dbReference type="Proteomes" id="UP000309390">
    <property type="component" value="Unassembled WGS sequence"/>
</dbReference>
<evidence type="ECO:0000313" key="27">
    <source>
        <dbReference type="Proteomes" id="UP000238775"/>
    </source>
</evidence>
<reference evidence="30 31" key="12">
    <citation type="submission" date="2019-11" db="EMBL/GenBank/DDBJ databases">
        <title>Implementation of targeted gown and glove precautions to prevent Staphylococcus aureus acquisition in community-based nursing homes.</title>
        <authorList>
            <person name="Stine O.C."/>
        </authorList>
    </citation>
    <scope>NUCLEOTIDE SEQUENCE [LARGE SCALE GENOMIC DNA]</scope>
    <source>
        <strain evidence="11 37">S_1081.LBCF.DN</strain>
        <strain evidence="10 31">S_2023.LVRQ.AN</strain>
        <strain evidence="9 30">S_4031.LGMP.AI</strain>
    </source>
</reference>
<dbReference type="EMBL" id="JXIG01000628">
    <property type="protein sequence ID" value="KIT96212.1"/>
    <property type="molecule type" value="Genomic_DNA"/>
</dbReference>
<dbReference type="AlphaFoldDB" id="A0A0D1IF32"/>
<dbReference type="EMBL" id="JAANEC010000158">
    <property type="protein sequence ID" value="NUY13875.1"/>
    <property type="molecule type" value="Genomic_DNA"/>
</dbReference>
<reference evidence="6" key="19">
    <citation type="submission" date="2021-08" db="EMBL/GenBank/DDBJ databases">
        <title>Whole-genome sequencing of local methicillin-resistant S. aureus strain Lr2.</title>
        <authorList>
            <person name="Ali A."/>
            <person name="Ullah N."/>
        </authorList>
    </citation>
    <scope>NUCLEOTIDE SEQUENCE</scope>
    <source>
        <strain evidence="6">Lr2</strain>
    </source>
</reference>
<dbReference type="EMBL" id="WPVZ01000989">
    <property type="protein sequence ID" value="MVL47262.1"/>
    <property type="molecule type" value="Genomic_DNA"/>
</dbReference>
<reference evidence="5" key="3">
    <citation type="submission" date="2015-06" db="EMBL/GenBank/DDBJ databases">
        <authorList>
            <person name="Diene S.M."/>
            <person name="Von Dach E."/>
            <person name="Fankhauser C."/>
            <person name="Schrenzel J."/>
            <person name="Harbarth S."/>
            <person name="Francois P."/>
        </authorList>
    </citation>
    <scope>NUCLEOTIDE SEQUENCE</scope>
    <source>
        <strain evidence="5">MRSA_S26</strain>
    </source>
</reference>
<dbReference type="EMBL" id="LALQ01000012">
    <property type="protein sequence ID" value="KMR57903.1"/>
    <property type="molecule type" value="Genomic_DNA"/>
</dbReference>
<evidence type="ECO:0000313" key="31">
    <source>
        <dbReference type="Proteomes" id="UP000434412"/>
    </source>
</evidence>
<evidence type="ECO:0000313" key="37">
    <source>
        <dbReference type="Proteomes" id="UP000478867"/>
    </source>
</evidence>
<evidence type="ECO:0000313" key="11">
    <source>
        <dbReference type="EMBL" id="MVM10810.1"/>
    </source>
</evidence>
<protein>
    <submittedName>
        <fullName evidence="4">Uncharacterized protein</fullName>
    </submittedName>
</protein>
<dbReference type="EMBL" id="CP038850">
    <property type="protein sequence ID" value="QCT56494.1"/>
    <property type="molecule type" value="Genomic_DNA"/>
</dbReference>
<dbReference type="Proteomes" id="UP000433366">
    <property type="component" value="Unassembled WGS sequence"/>
</dbReference>
<evidence type="ECO:0000313" key="4">
    <source>
        <dbReference type="EMBL" id="KMR57903.1"/>
    </source>
</evidence>
<dbReference type="EMBL" id="LALJ01000030">
    <property type="protein sequence ID" value="KMR35803.1"/>
    <property type="molecule type" value="Genomic_DNA"/>
</dbReference>
<dbReference type="Proteomes" id="UP000478431">
    <property type="component" value="Unassembled WGS sequence"/>
</dbReference>
<evidence type="ECO:0000313" key="29">
    <source>
        <dbReference type="Proteomes" id="UP000294017"/>
    </source>
</evidence>
<dbReference type="Proteomes" id="UP000197894">
    <property type="component" value="Unassembled WGS sequence"/>
</dbReference>
<dbReference type="Proteomes" id="UP000238775">
    <property type="component" value="Unassembled WGS sequence"/>
</dbReference>
<reference evidence="8 33" key="10">
    <citation type="journal article" date="2019" name="Int. J. Infect. Dis.">
        <title>Characterization of a community-acquired methicillin-resistant sequence type 338 Staphylococcus aureus strain containing a staphylococcal cassette chromosome mec type VT.</title>
        <authorList>
            <person name="Chen Y."/>
            <person name="Hong J."/>
            <person name="Chen Y."/>
            <person name="Wang H."/>
            <person name="Yu Y."/>
            <person name="Qu T."/>
        </authorList>
    </citation>
    <scope>NUCLEOTIDE SEQUENCE [LARGE SCALE GENOMIC DNA]</scope>
    <source>
        <strain evidence="8 33">LJ05</strain>
    </source>
</reference>
<evidence type="ECO:0000313" key="24">
    <source>
        <dbReference type="Proteomes" id="UP000032274"/>
    </source>
</evidence>
<accession>A0A2C9TX78</accession>
<evidence type="ECO:0000313" key="19">
    <source>
        <dbReference type="EMBL" id="QCT56494.1"/>
    </source>
</evidence>
<evidence type="ECO:0000313" key="15">
    <source>
        <dbReference type="EMBL" id="NUY13875.1"/>
    </source>
</evidence>
<reference evidence="7" key="20">
    <citation type="submission" date="2023-08" db="EMBL/GenBank/DDBJ databases">
        <authorList>
            <person name="Zhao H."/>
            <person name="Wang X."/>
        </authorList>
    </citation>
    <scope>NUCLEOTIDE SEQUENCE</scope>
    <source>
        <strain evidence="7">NC-4</strain>
    </source>
</reference>
<dbReference type="EMBL" id="JAIUEN010000003">
    <property type="protein sequence ID" value="MCE3360868.1"/>
    <property type="molecule type" value="Genomic_DNA"/>
</dbReference>
<evidence type="ECO:0000313" key="21">
    <source>
        <dbReference type="EMBL" id="RZH95495.1"/>
    </source>
</evidence>
<reference evidence="19" key="11">
    <citation type="submission" date="2019-04" db="EMBL/GenBank/DDBJ databases">
        <title>Whole-genome sequencing of local methicillin-resistant S. aureus strain Lr2.</title>
        <authorList>
            <person name="Ullah N."/>
            <person name="Ali A."/>
        </authorList>
    </citation>
    <scope>NUCLEOTIDE SEQUENCE [LARGE SCALE GENOMIC DNA]</scope>
    <source>
        <strain evidence="19">Lr2</strain>
    </source>
</reference>
<dbReference type="Proteomes" id="UP001200271">
    <property type="component" value="Unassembled WGS sequence"/>
</dbReference>
<evidence type="ECO:0000313" key="8">
    <source>
        <dbReference type="EMBL" id="MUG53136.1"/>
    </source>
</evidence>
<evidence type="ECO:0000313" key="39">
    <source>
        <dbReference type="Proteomes" id="UP000547874"/>
    </source>
</evidence>
<dbReference type="Proteomes" id="UP000052129">
    <property type="component" value="Unassembled WGS sequence"/>
</dbReference>
<dbReference type="Proteomes" id="UP000473113">
    <property type="component" value="Unassembled WGS sequence"/>
</dbReference>
<evidence type="ECO:0000313" key="22">
    <source>
        <dbReference type="EMBL" id="RZI03491.1"/>
    </source>
</evidence>
<reference evidence="17 25" key="5">
    <citation type="journal article" date="2017" name="BMC Genomics">
        <title>Prophages and adaptation of Staphylococcus aureus ST398 to the human clinic.</title>
        <authorList>
            <consortium name="Regional Infection Control Group of the Centre Region"/>
            <person name="Diene S.M."/>
            <person name="Corvaglia A.R."/>
            <person name="Francois P."/>
            <person name="van der Mee-Marquet N."/>
        </authorList>
    </citation>
    <scope>NUCLEOTIDE SEQUENCE [LARGE SCALE GENOMIC DNA]</scope>
    <source>
        <strain evidence="17 25">SA13-246</strain>
    </source>
</reference>
<reference evidence="7" key="18">
    <citation type="journal article" date="2021" name="Front Med (Lausanne)">
        <title>The Prevalence and Determinants of Fusidic Acid Resistance Among Methicillin-Resistant Staphylococcus aureus Clinical Isolates in China.</title>
        <authorList>
            <person name="Zhao H."/>
            <person name="Wang X."/>
            <person name="Wang B."/>
            <person name="Xu Y."/>
            <person name="Rao L."/>
            <person name="Wan B."/>
            <person name="Guo Y."/>
            <person name="Wu X."/>
            <person name="Yu J."/>
            <person name="Chen L."/>
            <person name="Li M."/>
            <person name="Yu F."/>
        </authorList>
    </citation>
    <scope>NUCLEOTIDE SEQUENCE</scope>
    <source>
        <strain evidence="7">NC-4</strain>
    </source>
</reference>
<dbReference type="EMBL" id="CP023391">
    <property type="protein sequence ID" value="ATC70753.1"/>
    <property type="molecule type" value="Genomic_DNA"/>
</dbReference>
<dbReference type="EMBL" id="RQTC01000022">
    <property type="protein sequence ID" value="RZH95495.1"/>
    <property type="molecule type" value="Genomic_DNA"/>
</dbReference>
<reference evidence="1 26" key="6">
    <citation type="submission" date="2017-09" db="EMBL/GenBank/DDBJ databases">
        <title>A single nucleotide polymorphism in the Staphylococcus aureus virulence regulator SaeR abolishes pathogenesis.</title>
        <authorList>
            <person name="Copin R.J."/>
            <person name="Sause W."/>
            <person name="Shopsin B."/>
            <person name="Torres V.J."/>
        </authorList>
    </citation>
    <scope>NUCLEOTIDE SEQUENCE [LARGE SCALE GENOMIC DNA]</scope>
    <source>
        <strain evidence="26">Newman</strain>
        <strain evidence="1">Newman_D2C</strain>
    </source>
</reference>
<evidence type="ECO:0000313" key="32">
    <source>
        <dbReference type="Proteomes" id="UP000451682"/>
    </source>
</evidence>
<evidence type="ECO:0000313" key="5">
    <source>
        <dbReference type="EMBL" id="KSA79447.1"/>
    </source>
</evidence>
<reference evidence="28 29" key="9">
    <citation type="submission" date="2018-11" db="EMBL/GenBank/DDBJ databases">
        <title>Genomic profiling of Staphylococcus species from a Poultry farm system in KwaZulu-Natal, South Africa.</title>
        <authorList>
            <person name="Amoako D.G."/>
            <person name="Somboro A.M."/>
            <person name="Abia A.L.K."/>
            <person name="Bester L.A."/>
            <person name="Essack S.Y."/>
        </authorList>
    </citation>
    <scope>NUCLEOTIDE SEQUENCE [LARGE SCALE GENOMIC DNA]</scope>
    <source>
        <strain evidence="22 29">SA12</strain>
        <strain evidence="21 28">SA9</strain>
    </source>
</reference>
<dbReference type="EMBL" id="JAAFLG010000015">
    <property type="protein sequence ID" value="NDP56496.1"/>
    <property type="molecule type" value="Genomic_DNA"/>
</dbReference>
<evidence type="ECO:0000313" key="16">
    <source>
        <dbReference type="EMBL" id="NUY69207.1"/>
    </source>
</evidence>
<dbReference type="Proteomes" id="UP000463077">
    <property type="component" value="Unassembled WGS sequence"/>
</dbReference>
<dbReference type="Proteomes" id="UP000502818">
    <property type="component" value="Chromosome"/>
</dbReference>
<evidence type="ECO:0000313" key="34">
    <source>
        <dbReference type="Proteomes" id="UP000466646"/>
    </source>
</evidence>